<dbReference type="Gene3D" id="3.40.50.12780">
    <property type="entry name" value="N-terminal domain of ligase-like"/>
    <property type="match status" value="2"/>
</dbReference>
<evidence type="ECO:0000256" key="4">
    <source>
        <dbReference type="ARBA" id="ARBA00022598"/>
    </source>
</evidence>
<dbReference type="InterPro" id="IPR023213">
    <property type="entry name" value="CAT-like_dom_sf"/>
</dbReference>
<dbReference type="InterPro" id="IPR045851">
    <property type="entry name" value="AMP-bd_C_sf"/>
</dbReference>
<proteinExistence type="predicted"/>
<dbReference type="PROSITE" id="PS00455">
    <property type="entry name" value="AMP_BINDING"/>
    <property type="match status" value="1"/>
</dbReference>
<reference evidence="6 7" key="1">
    <citation type="submission" date="2021-04" db="EMBL/GenBank/DDBJ databases">
        <title>Nocardia tengchongensis.</title>
        <authorList>
            <person name="Zhuang k."/>
            <person name="Ran Y."/>
            <person name="Li W."/>
        </authorList>
    </citation>
    <scope>NUCLEOTIDE SEQUENCE [LARGE SCALE GENOMIC DNA]</scope>
    <source>
        <strain evidence="6 7">CFH S0057</strain>
    </source>
</reference>
<dbReference type="NCBIfam" id="TIGR01733">
    <property type="entry name" value="AA-adenyl-dom"/>
    <property type="match status" value="2"/>
</dbReference>
<dbReference type="InterPro" id="IPR036736">
    <property type="entry name" value="ACP-like_sf"/>
</dbReference>
<dbReference type="CDD" id="cd19540">
    <property type="entry name" value="LCL_NRPS-like"/>
    <property type="match status" value="1"/>
</dbReference>
<accession>A0ABX8CPJ3</accession>
<dbReference type="SUPFAM" id="SSF56801">
    <property type="entry name" value="Acetyl-CoA synthetase-like"/>
    <property type="match status" value="2"/>
</dbReference>
<dbReference type="SMART" id="SM00823">
    <property type="entry name" value="PKS_PP"/>
    <property type="match status" value="2"/>
</dbReference>
<dbReference type="Pfam" id="PF07993">
    <property type="entry name" value="NAD_binding_4"/>
    <property type="match status" value="2"/>
</dbReference>
<dbReference type="Gene3D" id="3.30.559.30">
    <property type="entry name" value="Nonribosomal peptide synthetase, condensation domain"/>
    <property type="match status" value="1"/>
</dbReference>
<dbReference type="SUPFAM" id="SSF51735">
    <property type="entry name" value="NAD(P)-binding Rossmann-fold domains"/>
    <property type="match status" value="1"/>
</dbReference>
<dbReference type="InterPro" id="IPR000873">
    <property type="entry name" value="AMP-dep_synth/lig_dom"/>
</dbReference>
<dbReference type="PROSITE" id="PS00012">
    <property type="entry name" value="PHOSPHOPANTETHEINE"/>
    <property type="match status" value="2"/>
</dbReference>
<dbReference type="Gene3D" id="3.40.50.720">
    <property type="entry name" value="NAD(P)-binding Rossmann-like Domain"/>
    <property type="match status" value="1"/>
</dbReference>
<dbReference type="InterPro" id="IPR006162">
    <property type="entry name" value="Ppantetheine_attach_site"/>
</dbReference>
<dbReference type="InterPro" id="IPR020845">
    <property type="entry name" value="AMP-binding_CS"/>
</dbReference>
<dbReference type="InterPro" id="IPR010080">
    <property type="entry name" value="Thioester_reductase-like_dom"/>
</dbReference>
<name>A0ABX8CPJ3_9NOCA</name>
<keyword evidence="3" id="KW-0597">Phosphoprotein</keyword>
<protein>
    <submittedName>
        <fullName evidence="6">Amino acid adenylation domain-containing protein</fullName>
    </submittedName>
</protein>
<dbReference type="InterPro" id="IPR010071">
    <property type="entry name" value="AA_adenyl_dom"/>
</dbReference>
<feature type="domain" description="Carrier" evidence="5">
    <location>
        <begin position="1482"/>
        <end position="1557"/>
    </location>
</feature>
<sequence length="1933" mass="205076">MTVDLPAVRRARAPGGRRGICTLPRLLAAAVESRPDGIALRAGGWSMSYAELDADSTRLARLLIARGLGPGDRVVLALPRSAEAVVAVWGIAKSGAAFVPVDPAAPPQRLAHLLADAGAACGLTFTATRPQLGDALEWLELDAPDWLEAVADASAEPLHFTERTRRLYGDDVAYVVYTSGSTGLPTGVAVTHTGLAGRCGELARRFRITPAARTLHFAAASCDAAVLELLLAVGSAATMVVAPADCPADGELAELLRTERVTHAFLTPAVLAAVDASNLPDLAVVVAGGAECPPDLVARWSPGRAFFTLYGPTETTAAATISAALTTADTATIGGPVPGVSALVLDTRLRPVPSAVAGELYLAGPGLARGYHRQPGLTAARFVPHPNGTGERVYRTGDMVRWVLGPDGAPTLQYLGRNDSREQTRGVRVDVDAIDTARPQRRISTGTERVVATAFSELLGVGRVGAADDFFELGGNSLLATRLAGRIGAGRAVRVPGLLVFEHSTVAALAAAVDRLEVGDRPPLIARASRSMRAPLSLAQQRMWFLARLDPESAAYNIPFGLRLTGALDVAALALALRDLLERHETLRTVYPEDDGNGRQDIRSAAEVPFDLVPVELSEVETRSALIAMASRGFDVTAEVPLRLRLFRIAERDFVLGVVIHHLAADGFSMAPLTRDLMTAYAARVRGVAPDWPPLPVRYADYAVWHRESLGAADDPGSLLADQLGYWRAALTGLPPLLDLPTDRPRPPVATHRGAAQHFRVDAALHRALEDLARAHGISLFMLVHAALAVVLARLAGVGDVAVGAPVAGRGAPELDEVVGMFVNTLVLRTRVDPADSVTDLLDRVRDTDLAAFTHAELPFERLVAELDPPRTRAHHPVFQVALSFHNFGDQVLRLPDLTVTGIDLGETVSPLDLQLTVLPQQGPEGAAGLHCSWRYTTELFDDSTIVRLGRRMTAVLAAMAADPGSAVGDLPCTEPDELAAFPVAGPSRAVPQRFLFDAFGDRAQRRPDATAVTGDGVTLTYGELFDRSNRLARRLIRMGVGPGVVVGAALDPGPDLVVCLYAIVQAGGVYLPLDPDQPPDRTADLLATAAPVCVVTADLVNSPELGDFSPAPITDADRLRPLREQDLAYLIFTSGSTGRPKGVGISHAAIANHIAFLTAEYQLVETDTYLQLVPSGFDASLIAYTAPLAVGGHVVVPSRARRTDPDHLADLLTRHRVSAFLAVPSLLRALLEHAPRAALSGLRVVWVGGEALPAELIARFTATSPARLHNLYGPTEATISITGAEVTRHDGGPVSIGAPHWNSRAYVLDARLHPVPPGAPGELYVAGAQLARGYLSRAAGTAERFPADPFGPAGERMYRTGDLVRRTRDGGLEYLGRTDFQLKLRGQRLEPGEVESALCAHPEVVEAVVAIRRDRLVGYLRTVAGATPEPDDVLAVARKRLPGYMIPADLVLLEAFPLGTTGKLDRAALPDPEPVCRVYAAPETADEQAVADVFSVELGVEKVGREDDFFTVGGNSLSAIRVRAALARSLGLPVPLALLFAHPRVRELAAALRAETVANMAEPDWAADAVLDPEITAHDLPPRRPGPLAAVLLTGATGFLGGFLLRELLERTDATVYCLTRAADPAAARHRIHVNADRYGIDLGAYQDRIVAVPGDLARPRLGLSAADFTTLAERLDAIYHNAAHVNHLEPYARMRAANVGGTAEILRLATTHHRTPVRYISTASVPDGPLPDGLPGYVRTKWVGEQLVRAAADRGLPVRIHRPGLITGDSHTGAAGSDDAWWTMLRAMLVLGLAPELPDGAVAMLPVDQVAAAVVSGAAWQRPAETGDATPVVLLPSRTVSLAAVRDEILSRGYRLASVAPADFAAALLTAAERPDADALLVRAAALSINYSAEVTGMAGRDPHSACAGVDRAILSRYLDYYVRTGFLSPA</sequence>
<feature type="domain" description="Carrier" evidence="5">
    <location>
        <begin position="442"/>
        <end position="517"/>
    </location>
</feature>
<dbReference type="NCBIfam" id="TIGR01746">
    <property type="entry name" value="Thioester-redct"/>
    <property type="match status" value="1"/>
</dbReference>
<dbReference type="Pfam" id="PF00501">
    <property type="entry name" value="AMP-binding"/>
    <property type="match status" value="2"/>
</dbReference>
<evidence type="ECO:0000256" key="1">
    <source>
        <dbReference type="ARBA" id="ARBA00001957"/>
    </source>
</evidence>
<dbReference type="Gene3D" id="3.30.300.30">
    <property type="match status" value="1"/>
</dbReference>
<comment type="cofactor">
    <cofactor evidence="1">
        <name>pantetheine 4'-phosphate</name>
        <dbReference type="ChEBI" id="CHEBI:47942"/>
    </cofactor>
</comment>
<dbReference type="InterPro" id="IPR009081">
    <property type="entry name" value="PP-bd_ACP"/>
</dbReference>
<evidence type="ECO:0000259" key="5">
    <source>
        <dbReference type="PROSITE" id="PS50075"/>
    </source>
</evidence>
<dbReference type="SUPFAM" id="SSF52777">
    <property type="entry name" value="CoA-dependent acyltransferases"/>
    <property type="match status" value="2"/>
</dbReference>
<dbReference type="Gene3D" id="1.10.1200.10">
    <property type="entry name" value="ACP-like"/>
    <property type="match status" value="2"/>
</dbReference>
<dbReference type="Pfam" id="PF13193">
    <property type="entry name" value="AMP-binding_C"/>
    <property type="match status" value="1"/>
</dbReference>
<keyword evidence="7" id="KW-1185">Reference proteome</keyword>
<evidence type="ECO:0000313" key="6">
    <source>
        <dbReference type="EMBL" id="QVI21494.1"/>
    </source>
</evidence>
<dbReference type="Pfam" id="PF00550">
    <property type="entry name" value="PP-binding"/>
    <property type="match status" value="2"/>
</dbReference>
<dbReference type="CDD" id="cd05930">
    <property type="entry name" value="A_NRPS"/>
    <property type="match status" value="1"/>
</dbReference>
<dbReference type="CDD" id="cd05235">
    <property type="entry name" value="SDR_e1"/>
    <property type="match status" value="1"/>
</dbReference>
<keyword evidence="4" id="KW-0436">Ligase</keyword>
<dbReference type="Gene3D" id="3.30.559.10">
    <property type="entry name" value="Chloramphenicol acetyltransferase-like domain"/>
    <property type="match status" value="1"/>
</dbReference>
<dbReference type="PROSITE" id="PS50075">
    <property type="entry name" value="CARRIER"/>
    <property type="match status" value="2"/>
</dbReference>
<evidence type="ECO:0000256" key="3">
    <source>
        <dbReference type="ARBA" id="ARBA00022553"/>
    </source>
</evidence>
<dbReference type="EMBL" id="CP074371">
    <property type="protein sequence ID" value="QVI21494.1"/>
    <property type="molecule type" value="Genomic_DNA"/>
</dbReference>
<dbReference type="Proteomes" id="UP000683310">
    <property type="component" value="Chromosome"/>
</dbReference>
<dbReference type="PANTHER" id="PTHR45527">
    <property type="entry name" value="NONRIBOSOMAL PEPTIDE SYNTHETASE"/>
    <property type="match status" value="1"/>
</dbReference>
<gene>
    <name evidence="6" type="ORF">KHQ06_37110</name>
</gene>
<dbReference type="SUPFAM" id="SSF47336">
    <property type="entry name" value="ACP-like"/>
    <property type="match status" value="2"/>
</dbReference>
<dbReference type="PANTHER" id="PTHR45527:SF1">
    <property type="entry name" value="FATTY ACID SYNTHASE"/>
    <property type="match status" value="1"/>
</dbReference>
<dbReference type="InterPro" id="IPR001242">
    <property type="entry name" value="Condensation_dom"/>
</dbReference>
<evidence type="ECO:0000256" key="2">
    <source>
        <dbReference type="ARBA" id="ARBA00022450"/>
    </source>
</evidence>
<organism evidence="6 7">
    <name type="scientific">Nocardia tengchongensis</name>
    <dbReference type="NCBI Taxonomy" id="2055889"/>
    <lineage>
        <taxon>Bacteria</taxon>
        <taxon>Bacillati</taxon>
        <taxon>Actinomycetota</taxon>
        <taxon>Actinomycetes</taxon>
        <taxon>Mycobacteriales</taxon>
        <taxon>Nocardiaceae</taxon>
        <taxon>Nocardia</taxon>
    </lineage>
</organism>
<evidence type="ECO:0000313" key="7">
    <source>
        <dbReference type="Proteomes" id="UP000683310"/>
    </source>
</evidence>
<dbReference type="InterPro" id="IPR025110">
    <property type="entry name" value="AMP-bd_C"/>
</dbReference>
<dbReference type="InterPro" id="IPR013120">
    <property type="entry name" value="FAR_NAD-bd"/>
</dbReference>
<dbReference type="InterPro" id="IPR020806">
    <property type="entry name" value="PKS_PP-bd"/>
</dbReference>
<dbReference type="Pfam" id="PF00668">
    <property type="entry name" value="Condensation"/>
    <property type="match status" value="1"/>
</dbReference>
<dbReference type="InterPro" id="IPR042099">
    <property type="entry name" value="ANL_N_sf"/>
</dbReference>
<dbReference type="InterPro" id="IPR036291">
    <property type="entry name" value="NAD(P)-bd_dom_sf"/>
</dbReference>
<keyword evidence="2" id="KW-0596">Phosphopantetheine</keyword>